<gene>
    <name evidence="2" type="ORF">GCM10023318_35620</name>
</gene>
<dbReference type="EMBL" id="BAABJM010000003">
    <property type="protein sequence ID" value="GAA5057356.1"/>
    <property type="molecule type" value="Genomic_DNA"/>
</dbReference>
<evidence type="ECO:0000313" key="2">
    <source>
        <dbReference type="EMBL" id="GAA5057356.1"/>
    </source>
</evidence>
<keyword evidence="3" id="KW-1185">Reference proteome</keyword>
<protein>
    <submittedName>
        <fullName evidence="2">Uncharacterized protein</fullName>
    </submittedName>
</protein>
<comment type="caution">
    <text evidence="2">The sequence shown here is derived from an EMBL/GenBank/DDBJ whole genome shotgun (WGS) entry which is preliminary data.</text>
</comment>
<evidence type="ECO:0000256" key="1">
    <source>
        <dbReference type="SAM" id="MobiDB-lite"/>
    </source>
</evidence>
<accession>A0ABP9KHV5</accession>
<feature type="region of interest" description="Disordered" evidence="1">
    <location>
        <begin position="14"/>
        <end position="40"/>
    </location>
</feature>
<evidence type="ECO:0000313" key="3">
    <source>
        <dbReference type="Proteomes" id="UP001500603"/>
    </source>
</evidence>
<proteinExistence type="predicted"/>
<name>A0ABP9KHV5_9NOCA</name>
<sequence>MTDYPVAHLAWETQPSRKRPAPPLFTGTSPSDGYLGATTGGSAENAELKMQVAFAKKVATWCEGVHSARIEDVRIAERSLLCASVIEQAQDRTLNVVCPGQREPIDRRVLEFLTTGDGG</sequence>
<organism evidence="2 3">
    <name type="scientific">Nocardia callitridis</name>
    <dbReference type="NCBI Taxonomy" id="648753"/>
    <lineage>
        <taxon>Bacteria</taxon>
        <taxon>Bacillati</taxon>
        <taxon>Actinomycetota</taxon>
        <taxon>Actinomycetes</taxon>
        <taxon>Mycobacteriales</taxon>
        <taxon>Nocardiaceae</taxon>
        <taxon>Nocardia</taxon>
    </lineage>
</organism>
<reference evidence="3" key="1">
    <citation type="journal article" date="2019" name="Int. J. Syst. Evol. Microbiol.">
        <title>The Global Catalogue of Microorganisms (GCM) 10K type strain sequencing project: providing services to taxonomists for standard genome sequencing and annotation.</title>
        <authorList>
            <consortium name="The Broad Institute Genomics Platform"/>
            <consortium name="The Broad Institute Genome Sequencing Center for Infectious Disease"/>
            <person name="Wu L."/>
            <person name="Ma J."/>
        </authorList>
    </citation>
    <scope>NUCLEOTIDE SEQUENCE [LARGE SCALE GENOMIC DNA]</scope>
    <source>
        <strain evidence="3">JCM 18298</strain>
    </source>
</reference>
<dbReference type="Proteomes" id="UP001500603">
    <property type="component" value="Unassembled WGS sequence"/>
</dbReference>